<dbReference type="EMBL" id="LT598653">
    <property type="protein sequence ID" value="SBV33933.1"/>
    <property type="molecule type" value="Genomic_DNA"/>
</dbReference>
<gene>
    <name evidence="1" type="ORF">SPPYR_2813</name>
</gene>
<dbReference type="AlphaFoldDB" id="A0A1Y5PV76"/>
<protein>
    <recommendedName>
        <fullName evidence="2">DUF2793 domain-containing protein</fullName>
    </recommendedName>
</protein>
<dbReference type="RefSeq" id="WP_295320351.1">
    <property type="nucleotide sequence ID" value="NZ_LT598653.1"/>
</dbReference>
<dbReference type="KEGG" id="sphu:SPPYR_2813"/>
<evidence type="ECO:0008006" key="2">
    <source>
        <dbReference type="Google" id="ProtNLM"/>
    </source>
</evidence>
<evidence type="ECO:0000313" key="1">
    <source>
        <dbReference type="EMBL" id="SBV33933.1"/>
    </source>
</evidence>
<dbReference type="Pfam" id="PF10983">
    <property type="entry name" value="DUF2793"/>
    <property type="match status" value="1"/>
</dbReference>
<name>A0A1Y5PV76_9SPHN</name>
<sequence length="150" mass="15317">MTDMPITPRFALPLLAVAQAQKEVTHNEALTLLDALVHAAIEAGPLAAPPANPAIGQCWIVDTAAAGAWAGESNAIAIWTAGGWRFAAPRAGVQVTRLADGARLRFDGSEWTAPATVSAPTGGTTVDSEARDAITALILNLAAQGILISG</sequence>
<proteinExistence type="predicted"/>
<reference evidence="1" key="1">
    <citation type="submission" date="2016-03" db="EMBL/GenBank/DDBJ databases">
        <authorList>
            <person name="Ploux O."/>
        </authorList>
    </citation>
    <scope>NUCLEOTIDE SEQUENCE</scope>
    <source>
        <strain evidence="1">UC10</strain>
    </source>
</reference>
<dbReference type="InterPro" id="IPR021251">
    <property type="entry name" value="DUF2793"/>
</dbReference>
<organism evidence="1">
    <name type="scientific">uncultured Sphingopyxis sp</name>
    <dbReference type="NCBI Taxonomy" id="310581"/>
    <lineage>
        <taxon>Bacteria</taxon>
        <taxon>Pseudomonadati</taxon>
        <taxon>Pseudomonadota</taxon>
        <taxon>Alphaproteobacteria</taxon>
        <taxon>Sphingomonadales</taxon>
        <taxon>Sphingomonadaceae</taxon>
        <taxon>Sphingopyxis</taxon>
        <taxon>environmental samples</taxon>
    </lineage>
</organism>
<accession>A0A1Y5PV76</accession>